<feature type="transmembrane region" description="Helical" evidence="1">
    <location>
        <begin position="59"/>
        <end position="82"/>
    </location>
</feature>
<feature type="transmembrane region" description="Helical" evidence="1">
    <location>
        <begin position="20"/>
        <end position="39"/>
    </location>
</feature>
<gene>
    <name evidence="2" type="ORF">DOS83_07780</name>
</gene>
<evidence type="ECO:0000256" key="1">
    <source>
        <dbReference type="SAM" id="Phobius"/>
    </source>
</evidence>
<dbReference type="OrthoDB" id="9842425at2"/>
<name>A0A3E0INY3_9STAP</name>
<keyword evidence="1" id="KW-0472">Membrane</keyword>
<dbReference type="GO" id="GO:0008483">
    <property type="term" value="F:transaminase activity"/>
    <property type="evidence" value="ECO:0007669"/>
    <property type="project" value="UniProtKB-KW"/>
</dbReference>
<comment type="caution">
    <text evidence="2">The sequence shown here is derived from an EMBL/GenBank/DDBJ whole genome shotgun (WGS) entry which is preliminary data.</text>
</comment>
<protein>
    <submittedName>
        <fullName evidence="2">Branched-chain amino acid aminotransferase</fullName>
    </submittedName>
</protein>
<dbReference type="Proteomes" id="UP000256562">
    <property type="component" value="Unassembled WGS sequence"/>
</dbReference>
<evidence type="ECO:0000313" key="2">
    <source>
        <dbReference type="EMBL" id="REH94280.1"/>
    </source>
</evidence>
<keyword evidence="2" id="KW-0808">Transferase</keyword>
<keyword evidence="1" id="KW-1133">Transmembrane helix</keyword>
<sequence>MNYMTLKLGLNKFEKTLVSMIFATIAVFSVAFMSLDVTWVLDKFGIKIGTPTINEIINYVANGGAIVTAFAVIAGITLPAWVGPAVAAFATTAA</sequence>
<organism evidence="2 3">
    <name type="scientific">Staphylococcus felis</name>
    <dbReference type="NCBI Taxonomy" id="46127"/>
    <lineage>
        <taxon>Bacteria</taxon>
        <taxon>Bacillati</taxon>
        <taxon>Bacillota</taxon>
        <taxon>Bacilli</taxon>
        <taxon>Bacillales</taxon>
        <taxon>Staphylococcaceae</taxon>
        <taxon>Staphylococcus</taxon>
    </lineage>
</organism>
<dbReference type="EMBL" id="QKXQ01000363">
    <property type="protein sequence ID" value="REH94280.1"/>
    <property type="molecule type" value="Genomic_DNA"/>
</dbReference>
<accession>A0A3E0INY3</accession>
<keyword evidence="1" id="KW-0812">Transmembrane</keyword>
<reference evidence="2 3" key="1">
    <citation type="journal article" date="2018" name="Vet. Microbiol.">
        <title>Characterisation of Staphylococcus felis isolated from cats using whole genome sequencing.</title>
        <authorList>
            <person name="Worthing K."/>
            <person name="Pang S."/>
            <person name="Trott D.J."/>
            <person name="Abraham S."/>
            <person name="Coombs G.W."/>
            <person name="Jordan D."/>
            <person name="McIntyre L."/>
            <person name="Davies M.R."/>
            <person name="Norris J."/>
        </authorList>
    </citation>
    <scope>NUCLEOTIDE SEQUENCE [LARGE SCALE GENOMIC DNA]</scope>
    <source>
        <strain evidence="2 3">F9</strain>
    </source>
</reference>
<evidence type="ECO:0000313" key="3">
    <source>
        <dbReference type="Proteomes" id="UP000256562"/>
    </source>
</evidence>
<keyword evidence="2" id="KW-0032">Aminotransferase</keyword>
<proteinExistence type="predicted"/>
<dbReference type="InterPro" id="IPR020970">
    <property type="entry name" value="Bacteriocin_IIc"/>
</dbReference>
<dbReference type="AlphaFoldDB" id="A0A3E0INY3"/>
<dbReference type="Pfam" id="PF12173">
    <property type="entry name" value="BacteriocIIc_cy"/>
    <property type="match status" value="1"/>
</dbReference>